<dbReference type="InterPro" id="IPR053369">
    <property type="entry name" value="SrfA-induced_signal"/>
</dbReference>
<name>A0A1E5LAH9_9BACI</name>
<keyword evidence="1" id="KW-0732">Signal</keyword>
<dbReference type="Pfam" id="PF16472">
    <property type="entry name" value="DUF5050"/>
    <property type="match status" value="2"/>
</dbReference>
<organism evidence="4 5">
    <name type="scientific">Bacillus solimangrovi</name>
    <dbReference type="NCBI Taxonomy" id="1305675"/>
    <lineage>
        <taxon>Bacteria</taxon>
        <taxon>Bacillati</taxon>
        <taxon>Bacillota</taxon>
        <taxon>Bacilli</taxon>
        <taxon>Bacillales</taxon>
        <taxon>Bacillaceae</taxon>
        <taxon>Bacillus</taxon>
    </lineage>
</organism>
<accession>A0A1E5LAH9</accession>
<evidence type="ECO:0000313" key="5">
    <source>
        <dbReference type="Proteomes" id="UP000095209"/>
    </source>
</evidence>
<feature type="signal peptide" evidence="1">
    <location>
        <begin position="1"/>
        <end position="25"/>
    </location>
</feature>
<dbReference type="SUPFAM" id="SSF69304">
    <property type="entry name" value="Tricorn protease N-terminal domain"/>
    <property type="match status" value="2"/>
</dbReference>
<dbReference type="InterPro" id="IPR036582">
    <property type="entry name" value="Mao_N_sf"/>
</dbReference>
<dbReference type="PANTHER" id="PTHR32256">
    <property type="match status" value="1"/>
</dbReference>
<evidence type="ECO:0000256" key="1">
    <source>
        <dbReference type="SAM" id="SignalP"/>
    </source>
</evidence>
<dbReference type="Gene3D" id="2.120.10.30">
    <property type="entry name" value="TolB, C-terminal domain"/>
    <property type="match status" value="1"/>
</dbReference>
<proteinExistence type="predicted"/>
<comment type="caution">
    <text evidence="4">The sequence shown here is derived from an EMBL/GenBank/DDBJ whole genome shotgun (WGS) entry which is preliminary data.</text>
</comment>
<sequence length="511" mass="58513">MKYLKVLFSFLFLFFFSLGSLSVQAEEGSLLNMDESLILYLDSPNTYVNGVLTQIDPDNADVTPVKKDGHTLVPVDFISEEMGAEIIWAEEGNSLAIKKENTLIQLNVGFAFMIVNGEIIDLDTAPQVIQGQTYVPLRATVESLQKKITWYDGLIVIDDEKYDIKPNQEQFEQMITTLSPQNEEQESVTNMINTNGPGTVLLQGEYVYYNDGFNRGGTLTKFQYDDETNREVLANEPTTDLNIENDWIYYIVPNGMGTFGSKNPIKKMKTDGTQRQTIIQDNQIVDLVVAGDSLYYTSYNYSDWKVTLYKAKTNGTNKQKLYEGYDDLADVADDMKSEPSHIQVVNDQIYLLIKKDCGYSKKCSNIYRMNTDGSQLEAINTEELAVSMQIVGDKVYYIRFPEEMMGDSSQSVSIELYTMDLNGQNKQKINSPFDEYYFYVMDDFKVHGDWIYFVSWDNIYKMKNDGTSLTHITKGFSIQGFDVVGEWIYYQTSTNSHRVKTDGTHYQMLFW</sequence>
<dbReference type="Pfam" id="PF07833">
    <property type="entry name" value="Cu_amine_oxidN1"/>
    <property type="match status" value="1"/>
</dbReference>
<feature type="domain" description="Copper amine oxidase-like N-terminal" evidence="2">
    <location>
        <begin position="59"/>
        <end position="151"/>
    </location>
</feature>
<dbReference type="InterPro" id="IPR032485">
    <property type="entry name" value="LRP1-like_beta_prop"/>
</dbReference>
<dbReference type="SUPFAM" id="SSF55383">
    <property type="entry name" value="Copper amine oxidase, domain N"/>
    <property type="match status" value="1"/>
</dbReference>
<dbReference type="InterPro" id="IPR012854">
    <property type="entry name" value="Cu_amine_oxidase-like_N"/>
</dbReference>
<gene>
    <name evidence="4" type="ORF">BFG57_06770</name>
</gene>
<reference evidence="4 5" key="1">
    <citation type="submission" date="2016-08" db="EMBL/GenBank/DDBJ databases">
        <title>Genome of Bacillus solimangrovi GH2-4.</title>
        <authorList>
            <person name="Lim S."/>
            <person name="Kim B.-C."/>
        </authorList>
    </citation>
    <scope>NUCLEOTIDE SEQUENCE [LARGE SCALE GENOMIC DNA]</scope>
    <source>
        <strain evidence="4 5">GH2-4</strain>
    </source>
</reference>
<evidence type="ECO:0000313" key="4">
    <source>
        <dbReference type="EMBL" id="OEH91070.1"/>
    </source>
</evidence>
<dbReference type="Proteomes" id="UP000095209">
    <property type="component" value="Unassembled WGS sequence"/>
</dbReference>
<dbReference type="AlphaFoldDB" id="A0A1E5LAH9"/>
<protein>
    <recommendedName>
        <fullName evidence="6">Copper amine oxidase-like N-terminal domain-containing protein</fullName>
    </recommendedName>
</protein>
<dbReference type="PANTHER" id="PTHR32256:SF17">
    <property type="entry name" value="EGF-LIKE DOMAIN-CONTAINING PROTEIN"/>
    <property type="match status" value="1"/>
</dbReference>
<dbReference type="Gene3D" id="3.30.457.10">
    <property type="entry name" value="Copper amine oxidase-like, N-terminal domain"/>
    <property type="match status" value="1"/>
</dbReference>
<feature type="domain" description="Prolow-density lipoprotein receptor-related protein 1-like beta-propeller" evidence="3">
    <location>
        <begin position="190"/>
        <end position="327"/>
    </location>
</feature>
<dbReference type="InterPro" id="IPR011042">
    <property type="entry name" value="6-blade_b-propeller_TolB-like"/>
</dbReference>
<evidence type="ECO:0000259" key="2">
    <source>
        <dbReference type="Pfam" id="PF07833"/>
    </source>
</evidence>
<feature type="domain" description="Prolow-density lipoprotein receptor-related protein 1-like beta-propeller" evidence="3">
    <location>
        <begin position="336"/>
        <end position="508"/>
    </location>
</feature>
<feature type="chain" id="PRO_5009180879" description="Copper amine oxidase-like N-terminal domain-containing protein" evidence="1">
    <location>
        <begin position="26"/>
        <end position="511"/>
    </location>
</feature>
<evidence type="ECO:0008006" key="6">
    <source>
        <dbReference type="Google" id="ProtNLM"/>
    </source>
</evidence>
<dbReference type="EMBL" id="MJEH01000064">
    <property type="protein sequence ID" value="OEH91070.1"/>
    <property type="molecule type" value="Genomic_DNA"/>
</dbReference>
<evidence type="ECO:0000259" key="3">
    <source>
        <dbReference type="Pfam" id="PF16472"/>
    </source>
</evidence>
<dbReference type="RefSeq" id="WP_069718837.1">
    <property type="nucleotide sequence ID" value="NZ_MJEH01000064.1"/>
</dbReference>
<keyword evidence="5" id="KW-1185">Reference proteome</keyword>
<dbReference type="STRING" id="1305675.BFG57_06770"/>